<dbReference type="InterPro" id="IPR015421">
    <property type="entry name" value="PyrdxlP-dep_Trfase_major"/>
</dbReference>
<dbReference type="AlphaFoldDB" id="A0A9D1NIM0"/>
<accession>A0A9D1NIM0</accession>
<gene>
    <name evidence="12" type="ORF">IAC74_06145</name>
</gene>
<organism evidence="12 13">
    <name type="scientific">Candidatus Aphodoplasma excrementigallinarum</name>
    <dbReference type="NCBI Taxonomy" id="2840673"/>
    <lineage>
        <taxon>Bacteria</taxon>
        <taxon>Bacillati</taxon>
        <taxon>Bacillota</taxon>
        <taxon>Clostridia</taxon>
        <taxon>Eubacteriales</taxon>
        <taxon>Candidatus Aphodoplasma</taxon>
    </lineage>
</organism>
<dbReference type="InterPro" id="IPR016454">
    <property type="entry name" value="Cysteine_dSase"/>
</dbReference>
<dbReference type="PIRSF" id="PIRSF005572">
    <property type="entry name" value="NifS"/>
    <property type="match status" value="1"/>
</dbReference>
<protein>
    <recommendedName>
        <fullName evidence="3">cysteine desulfurase</fullName>
        <ecNumber evidence="3">2.8.1.7</ecNumber>
    </recommendedName>
</protein>
<dbReference type="Gene3D" id="1.10.260.50">
    <property type="match status" value="1"/>
</dbReference>
<dbReference type="PROSITE" id="PS00595">
    <property type="entry name" value="AA_TRANSFER_CLASS_5"/>
    <property type="match status" value="1"/>
</dbReference>
<evidence type="ECO:0000259" key="11">
    <source>
        <dbReference type="Pfam" id="PF00266"/>
    </source>
</evidence>
<evidence type="ECO:0000256" key="4">
    <source>
        <dbReference type="ARBA" id="ARBA00022679"/>
    </source>
</evidence>
<evidence type="ECO:0000256" key="5">
    <source>
        <dbReference type="ARBA" id="ARBA00022723"/>
    </source>
</evidence>
<evidence type="ECO:0000313" key="12">
    <source>
        <dbReference type="EMBL" id="HIV03138.1"/>
    </source>
</evidence>
<dbReference type="Gene3D" id="3.90.1150.10">
    <property type="entry name" value="Aspartate Aminotransferase, domain 1"/>
    <property type="match status" value="1"/>
</dbReference>
<evidence type="ECO:0000256" key="2">
    <source>
        <dbReference type="ARBA" id="ARBA00006490"/>
    </source>
</evidence>
<proteinExistence type="inferred from homology"/>
<evidence type="ECO:0000256" key="8">
    <source>
        <dbReference type="ARBA" id="ARBA00023014"/>
    </source>
</evidence>
<dbReference type="InterPro" id="IPR020578">
    <property type="entry name" value="Aminotrans_V_PyrdxlP_BS"/>
</dbReference>
<dbReference type="EC" id="2.8.1.7" evidence="3"/>
<feature type="domain" description="Aminotransferase class V" evidence="11">
    <location>
        <begin position="7"/>
        <end position="372"/>
    </location>
</feature>
<keyword evidence="8" id="KW-0411">Iron-sulfur</keyword>
<comment type="caution">
    <text evidence="12">The sequence shown here is derived from an EMBL/GenBank/DDBJ whole genome shotgun (WGS) entry which is preliminary data.</text>
</comment>
<dbReference type="PANTHER" id="PTHR11601">
    <property type="entry name" value="CYSTEINE DESULFURYLASE FAMILY MEMBER"/>
    <property type="match status" value="1"/>
</dbReference>
<evidence type="ECO:0000256" key="9">
    <source>
        <dbReference type="ARBA" id="ARBA00050776"/>
    </source>
</evidence>
<dbReference type="EMBL" id="DVOF01000179">
    <property type="protein sequence ID" value="HIV03138.1"/>
    <property type="molecule type" value="Genomic_DNA"/>
</dbReference>
<keyword evidence="6" id="KW-0663">Pyridoxal phosphate</keyword>
<dbReference type="SUPFAM" id="SSF53383">
    <property type="entry name" value="PLP-dependent transferases"/>
    <property type="match status" value="1"/>
</dbReference>
<dbReference type="InterPro" id="IPR000192">
    <property type="entry name" value="Aminotrans_V_dom"/>
</dbReference>
<dbReference type="InterPro" id="IPR015422">
    <property type="entry name" value="PyrdxlP-dep_Trfase_small"/>
</dbReference>
<keyword evidence="7" id="KW-0408">Iron</keyword>
<evidence type="ECO:0000256" key="3">
    <source>
        <dbReference type="ARBA" id="ARBA00012239"/>
    </source>
</evidence>
<comment type="catalytic activity">
    <reaction evidence="9">
        <text>(sulfur carrier)-H + L-cysteine = (sulfur carrier)-SH + L-alanine</text>
        <dbReference type="Rhea" id="RHEA:43892"/>
        <dbReference type="Rhea" id="RHEA-COMP:14737"/>
        <dbReference type="Rhea" id="RHEA-COMP:14739"/>
        <dbReference type="ChEBI" id="CHEBI:29917"/>
        <dbReference type="ChEBI" id="CHEBI:35235"/>
        <dbReference type="ChEBI" id="CHEBI:57972"/>
        <dbReference type="ChEBI" id="CHEBI:64428"/>
        <dbReference type="EC" id="2.8.1.7"/>
    </reaction>
</comment>
<dbReference type="GO" id="GO:0051536">
    <property type="term" value="F:iron-sulfur cluster binding"/>
    <property type="evidence" value="ECO:0007669"/>
    <property type="project" value="UniProtKB-KW"/>
</dbReference>
<sequence>MEQEREIYLDNSATTKSAPEVNAAILDALEHCYGNPSSLHRLGMQAEKAFGAAKRTVAGLLGVTEGEVYITSGGTESSNLAILGAAEANKRRGSHIICTGVEHPAVYETVKSLASRGFETEFLGVDANGRISLEEFEALLRPDTILACVMHVNNETGAIMPVEALKPVMQKKSPHALLFVDAVQSFGKIAVKPAKWGVDLLSASAHKIHGPKGVGALYVKKGTRIVPVQFGGHQQGGLRSGTENVPGAAGFGAAAALAQQQMEARYAHVRELNHRLRVGIESNIDNVVFNSGDKDGESLPYILNVSFLGIKAEILLHALESKGIYVSTGSACSSNAPAPSRTLLAMGKSKKEVEGAVRFSFSGDNTAEEIDYTVEALVRAVAEIRKYVRG</sequence>
<name>A0A9D1NIM0_9FIRM</name>
<reference evidence="12" key="2">
    <citation type="journal article" date="2021" name="PeerJ">
        <title>Extensive microbial diversity within the chicken gut microbiome revealed by metagenomics and culture.</title>
        <authorList>
            <person name="Gilroy R."/>
            <person name="Ravi A."/>
            <person name="Getino M."/>
            <person name="Pursley I."/>
            <person name="Horton D.L."/>
            <person name="Alikhan N.F."/>
            <person name="Baker D."/>
            <person name="Gharbi K."/>
            <person name="Hall N."/>
            <person name="Watson M."/>
            <person name="Adriaenssens E.M."/>
            <person name="Foster-Nyarko E."/>
            <person name="Jarju S."/>
            <person name="Secka A."/>
            <person name="Antonio M."/>
            <person name="Oren A."/>
            <person name="Chaudhuri R.R."/>
            <person name="La Ragione R."/>
            <person name="Hildebrand F."/>
            <person name="Pallen M.J."/>
        </authorList>
    </citation>
    <scope>NUCLEOTIDE SEQUENCE</scope>
    <source>
        <strain evidence="12">4920</strain>
    </source>
</reference>
<dbReference type="Gene3D" id="3.40.640.10">
    <property type="entry name" value="Type I PLP-dependent aspartate aminotransferase-like (Major domain)"/>
    <property type="match status" value="1"/>
</dbReference>
<evidence type="ECO:0000256" key="10">
    <source>
        <dbReference type="RuleBase" id="RU004504"/>
    </source>
</evidence>
<dbReference type="Pfam" id="PF00266">
    <property type="entry name" value="Aminotran_5"/>
    <property type="match status" value="1"/>
</dbReference>
<comment type="similarity">
    <text evidence="2">Belongs to the class-V pyridoxal-phosphate-dependent aminotransferase family. NifS/IscS subfamily.</text>
</comment>
<evidence type="ECO:0000256" key="6">
    <source>
        <dbReference type="ARBA" id="ARBA00022898"/>
    </source>
</evidence>
<evidence type="ECO:0000313" key="13">
    <source>
        <dbReference type="Proteomes" id="UP000886743"/>
    </source>
</evidence>
<reference evidence="12" key="1">
    <citation type="submission" date="2020-10" db="EMBL/GenBank/DDBJ databases">
        <authorList>
            <person name="Gilroy R."/>
        </authorList>
    </citation>
    <scope>NUCLEOTIDE SEQUENCE</scope>
    <source>
        <strain evidence="12">4920</strain>
    </source>
</reference>
<dbReference type="PANTHER" id="PTHR11601:SF34">
    <property type="entry name" value="CYSTEINE DESULFURASE"/>
    <property type="match status" value="1"/>
</dbReference>
<evidence type="ECO:0000256" key="7">
    <source>
        <dbReference type="ARBA" id="ARBA00023004"/>
    </source>
</evidence>
<keyword evidence="5" id="KW-0479">Metal-binding</keyword>
<comment type="cofactor">
    <cofactor evidence="1 10">
        <name>pyridoxal 5'-phosphate</name>
        <dbReference type="ChEBI" id="CHEBI:597326"/>
    </cofactor>
</comment>
<dbReference type="GO" id="GO:0031071">
    <property type="term" value="F:cysteine desulfurase activity"/>
    <property type="evidence" value="ECO:0007669"/>
    <property type="project" value="UniProtKB-EC"/>
</dbReference>
<evidence type="ECO:0000256" key="1">
    <source>
        <dbReference type="ARBA" id="ARBA00001933"/>
    </source>
</evidence>
<keyword evidence="4" id="KW-0808">Transferase</keyword>
<dbReference type="Proteomes" id="UP000886743">
    <property type="component" value="Unassembled WGS sequence"/>
</dbReference>
<dbReference type="GO" id="GO:0046872">
    <property type="term" value="F:metal ion binding"/>
    <property type="evidence" value="ECO:0007669"/>
    <property type="project" value="UniProtKB-KW"/>
</dbReference>
<dbReference type="InterPro" id="IPR015424">
    <property type="entry name" value="PyrdxlP-dep_Trfase"/>
</dbReference>